<gene>
    <name evidence="1" type="ORF">Anapl_00608</name>
</gene>
<accession>R0LJW8</accession>
<name>R0LJW8_ANAPL</name>
<evidence type="ECO:0000313" key="2">
    <source>
        <dbReference type="Proteomes" id="UP000296049"/>
    </source>
</evidence>
<proteinExistence type="predicted"/>
<dbReference type="EMBL" id="KB742651">
    <property type="protein sequence ID" value="EOB05989.1"/>
    <property type="molecule type" value="Genomic_DNA"/>
</dbReference>
<dbReference type="AlphaFoldDB" id="R0LJW8"/>
<protein>
    <submittedName>
        <fullName evidence="1">Uncharacterized protein</fullName>
    </submittedName>
</protein>
<keyword evidence="2" id="KW-1185">Reference proteome</keyword>
<organism evidence="1 2">
    <name type="scientific">Anas platyrhynchos</name>
    <name type="common">Mallard</name>
    <name type="synonym">Anas boschas</name>
    <dbReference type="NCBI Taxonomy" id="8839"/>
    <lineage>
        <taxon>Eukaryota</taxon>
        <taxon>Metazoa</taxon>
        <taxon>Chordata</taxon>
        <taxon>Craniata</taxon>
        <taxon>Vertebrata</taxon>
        <taxon>Euteleostomi</taxon>
        <taxon>Archelosauria</taxon>
        <taxon>Archosauria</taxon>
        <taxon>Dinosauria</taxon>
        <taxon>Saurischia</taxon>
        <taxon>Theropoda</taxon>
        <taxon>Coelurosauria</taxon>
        <taxon>Aves</taxon>
        <taxon>Neognathae</taxon>
        <taxon>Galloanserae</taxon>
        <taxon>Anseriformes</taxon>
        <taxon>Anatidae</taxon>
        <taxon>Anatinae</taxon>
        <taxon>Anas</taxon>
    </lineage>
</organism>
<evidence type="ECO:0000313" key="1">
    <source>
        <dbReference type="EMBL" id="EOB05989.1"/>
    </source>
</evidence>
<dbReference type="Proteomes" id="UP000296049">
    <property type="component" value="Unassembled WGS sequence"/>
</dbReference>
<reference evidence="2" key="1">
    <citation type="journal article" date="2013" name="Nat. Genet.">
        <title>The duck genome and transcriptome provide insight into an avian influenza virus reservoir species.</title>
        <authorList>
            <person name="Huang Y."/>
            <person name="Li Y."/>
            <person name="Burt D.W."/>
            <person name="Chen H."/>
            <person name="Zhang Y."/>
            <person name="Qian W."/>
            <person name="Kim H."/>
            <person name="Gan S."/>
            <person name="Zhao Y."/>
            <person name="Li J."/>
            <person name="Yi K."/>
            <person name="Feng H."/>
            <person name="Zhu P."/>
            <person name="Li B."/>
            <person name="Liu Q."/>
            <person name="Fairley S."/>
            <person name="Magor K.E."/>
            <person name="Du Z."/>
            <person name="Hu X."/>
            <person name="Goodman L."/>
            <person name="Tafer H."/>
            <person name="Vignal A."/>
            <person name="Lee T."/>
            <person name="Kim K.W."/>
            <person name="Sheng Z."/>
            <person name="An Y."/>
            <person name="Searle S."/>
            <person name="Herrero J."/>
            <person name="Groenen M.A."/>
            <person name="Crooijmans R.P."/>
            <person name="Faraut T."/>
            <person name="Cai Q."/>
            <person name="Webster R.G."/>
            <person name="Aldridge J.R."/>
            <person name="Warren W.C."/>
            <person name="Bartschat S."/>
            <person name="Kehr S."/>
            <person name="Marz M."/>
            <person name="Stadler P.F."/>
            <person name="Smith J."/>
            <person name="Kraus R.H."/>
            <person name="Zhao Y."/>
            <person name="Ren L."/>
            <person name="Fei J."/>
            <person name="Morisson M."/>
            <person name="Kaiser P."/>
            <person name="Griffin D.K."/>
            <person name="Rao M."/>
            <person name="Pitel F."/>
            <person name="Wang J."/>
            <person name="Li N."/>
        </authorList>
    </citation>
    <scope>NUCLEOTIDE SEQUENCE [LARGE SCALE GENOMIC DNA]</scope>
</reference>
<sequence length="83" mass="8967">MVIMEQRCQGCEDGDMAVPGDTTGRVKPILSASEILGGSYGSPQPPPKPGAQRLNAAFLLPAPREQLCRKDAENPCEAPRKRY</sequence>